<gene>
    <name evidence="1" type="ORF">T10_795</name>
</gene>
<evidence type="ECO:0000313" key="1">
    <source>
        <dbReference type="EMBL" id="KRZ68273.1"/>
    </source>
</evidence>
<feature type="non-terminal residue" evidence="1">
    <location>
        <position position="1"/>
    </location>
</feature>
<proteinExistence type="predicted"/>
<dbReference type="AlphaFoldDB" id="A0A0V1M8Z8"/>
<organism evidence="1 2">
    <name type="scientific">Trichinella papuae</name>
    <dbReference type="NCBI Taxonomy" id="268474"/>
    <lineage>
        <taxon>Eukaryota</taxon>
        <taxon>Metazoa</taxon>
        <taxon>Ecdysozoa</taxon>
        <taxon>Nematoda</taxon>
        <taxon>Enoplea</taxon>
        <taxon>Dorylaimia</taxon>
        <taxon>Trichinellida</taxon>
        <taxon>Trichinellidae</taxon>
        <taxon>Trichinella</taxon>
    </lineage>
</organism>
<keyword evidence="2" id="KW-1185">Reference proteome</keyword>
<dbReference type="EMBL" id="JYDO01000169">
    <property type="protein sequence ID" value="KRZ68271.1"/>
    <property type="molecule type" value="Genomic_DNA"/>
</dbReference>
<dbReference type="Proteomes" id="UP000054843">
    <property type="component" value="Unassembled WGS sequence"/>
</dbReference>
<sequence>LPEMEVQRQIENVVRVQQAQDEQLKAVADKVPSGVEKLIFSERSDIVVRISSPAGNDSHWKSETVQWVRCEPKEQSSRRRRSECGAKFCPMFGIFNAKQNGSTFLWSLSSVGEAELSWVTVSPVNAGKFFHHIRVDVLSNNVANFNVEKSWKDAL</sequence>
<accession>A0A0V1M8Z8</accession>
<comment type="caution">
    <text evidence="1">The sequence shown here is derived from an EMBL/GenBank/DDBJ whole genome shotgun (WGS) entry which is preliminary data.</text>
</comment>
<protein>
    <submittedName>
        <fullName evidence="1">Uncharacterized protein</fullName>
    </submittedName>
</protein>
<evidence type="ECO:0000313" key="2">
    <source>
        <dbReference type="Proteomes" id="UP000054843"/>
    </source>
</evidence>
<reference evidence="1 2" key="1">
    <citation type="submission" date="2015-01" db="EMBL/GenBank/DDBJ databases">
        <title>Evolution of Trichinella species and genotypes.</title>
        <authorList>
            <person name="Korhonen P.K."/>
            <person name="Edoardo P."/>
            <person name="Giuseppe L.R."/>
            <person name="Gasser R.B."/>
        </authorList>
    </citation>
    <scope>NUCLEOTIDE SEQUENCE [LARGE SCALE GENOMIC DNA]</scope>
    <source>
        <strain evidence="1">ISS1980</strain>
    </source>
</reference>
<dbReference type="EMBL" id="JYDO01000169">
    <property type="protein sequence ID" value="KRZ68273.1"/>
    <property type="molecule type" value="Genomic_DNA"/>
</dbReference>
<dbReference type="EMBL" id="JYDO01000169">
    <property type="protein sequence ID" value="KRZ68272.1"/>
    <property type="molecule type" value="Genomic_DNA"/>
</dbReference>
<name>A0A0V1M8Z8_9BILA</name>